<feature type="chain" id="PRO_5038964122" evidence="1">
    <location>
        <begin position="44"/>
        <end position="266"/>
    </location>
</feature>
<gene>
    <name evidence="3" type="ORF">E7101_13385</name>
</gene>
<dbReference type="InterPro" id="IPR025665">
    <property type="entry name" value="Beta-barrel_OMP_2"/>
</dbReference>
<keyword evidence="1" id="KW-0732">Signal</keyword>
<accession>A0A9D5P336</accession>
<dbReference type="Pfam" id="PF13568">
    <property type="entry name" value="OMP_b-brl_2"/>
    <property type="match status" value="1"/>
</dbReference>
<proteinExistence type="predicted"/>
<feature type="domain" description="Outer membrane protein beta-barrel" evidence="2">
    <location>
        <begin position="42"/>
        <end position="230"/>
    </location>
</feature>
<sequence>MQDFSSWGVSIGGIINIKCKNMNRLLKVLLGVVLAVLPLAANAQDVHWQARGGIGYSTLLGGVSNIDDRVGFHIGGGADIGLSKNGVWRFQPALQFAQKGWTFDGYYGNEQIMAAKYSTRLNYLQLPLQMAARLNLGKEWHLTFRTGAYVAYGLSAKTRMEILDTDHDETFDTNHFSEAFDFYHGAYDEGNHSVEYPKFNRWDFGAIGGIDLSYRHFIIGYNVTVGLTKLGDGGFIGSTVANIVSAALFGGHPKNISAEISVGYQF</sequence>
<dbReference type="Proteomes" id="UP000806522">
    <property type="component" value="Unassembled WGS sequence"/>
</dbReference>
<comment type="caution">
    <text evidence="3">The sequence shown here is derived from an EMBL/GenBank/DDBJ whole genome shotgun (WGS) entry which is preliminary data.</text>
</comment>
<dbReference type="AlphaFoldDB" id="A0A9D5P336"/>
<name>A0A9D5P336_XYLRU</name>
<reference evidence="3" key="1">
    <citation type="submission" date="2019-04" db="EMBL/GenBank/DDBJ databases">
        <title>Evolution of Biomass-Degrading Anaerobic Consortia Revealed by Metagenomics.</title>
        <authorList>
            <person name="Peng X."/>
        </authorList>
    </citation>
    <scope>NUCLEOTIDE SEQUENCE</scope>
    <source>
        <strain evidence="3">SIG140</strain>
    </source>
</reference>
<evidence type="ECO:0000259" key="2">
    <source>
        <dbReference type="Pfam" id="PF13568"/>
    </source>
</evidence>
<dbReference type="EMBL" id="SUYC01000019">
    <property type="protein sequence ID" value="MBE6271919.1"/>
    <property type="molecule type" value="Genomic_DNA"/>
</dbReference>
<evidence type="ECO:0000313" key="3">
    <source>
        <dbReference type="EMBL" id="MBE6271919.1"/>
    </source>
</evidence>
<feature type="signal peptide" evidence="1">
    <location>
        <begin position="1"/>
        <end position="43"/>
    </location>
</feature>
<evidence type="ECO:0000313" key="4">
    <source>
        <dbReference type="Proteomes" id="UP000806522"/>
    </source>
</evidence>
<protein>
    <submittedName>
        <fullName evidence="3">PorT family protein</fullName>
    </submittedName>
</protein>
<organism evidence="3 4">
    <name type="scientific">Xylanibacter ruminicola</name>
    <name type="common">Prevotella ruminicola</name>
    <dbReference type="NCBI Taxonomy" id="839"/>
    <lineage>
        <taxon>Bacteria</taxon>
        <taxon>Pseudomonadati</taxon>
        <taxon>Bacteroidota</taxon>
        <taxon>Bacteroidia</taxon>
        <taxon>Bacteroidales</taxon>
        <taxon>Prevotellaceae</taxon>
        <taxon>Xylanibacter</taxon>
    </lineage>
</organism>
<evidence type="ECO:0000256" key="1">
    <source>
        <dbReference type="SAM" id="SignalP"/>
    </source>
</evidence>